<keyword evidence="1" id="KW-0732">Signal</keyword>
<name>A0A1S8YMG4_9GAMM</name>
<accession>A0A1S8YMG4</accession>
<comment type="caution">
    <text evidence="2">The sequence shown here is derived from an EMBL/GenBank/DDBJ whole genome shotgun (WGS) entry which is preliminary data.</text>
</comment>
<organism evidence="2 3">
    <name type="scientific">Izhakiella australiensis</name>
    <dbReference type="NCBI Taxonomy" id="1926881"/>
    <lineage>
        <taxon>Bacteria</taxon>
        <taxon>Pseudomonadati</taxon>
        <taxon>Pseudomonadota</taxon>
        <taxon>Gammaproteobacteria</taxon>
        <taxon>Enterobacterales</taxon>
        <taxon>Erwiniaceae</taxon>
        <taxon>Izhakiella</taxon>
    </lineage>
</organism>
<feature type="chain" id="PRO_5013250084" evidence="1">
    <location>
        <begin position="21"/>
        <end position="86"/>
    </location>
</feature>
<evidence type="ECO:0000256" key="1">
    <source>
        <dbReference type="SAM" id="SignalP"/>
    </source>
</evidence>
<dbReference type="AlphaFoldDB" id="A0A1S8YMG4"/>
<evidence type="ECO:0000313" key="2">
    <source>
        <dbReference type="EMBL" id="OON40331.1"/>
    </source>
</evidence>
<gene>
    <name evidence="2" type="ORF">BTJ39_07895</name>
</gene>
<dbReference type="Proteomes" id="UP000190667">
    <property type="component" value="Unassembled WGS sequence"/>
</dbReference>
<evidence type="ECO:0000313" key="3">
    <source>
        <dbReference type="Proteomes" id="UP000190667"/>
    </source>
</evidence>
<dbReference type="OrthoDB" id="6522514at2"/>
<sequence length="86" mass="8969">MKNITTALLLLAAMAAGSQAATVKTNQVDHLPRKSQAVFTPAAARCDSSACQTNCYVENSRCNAREGGGCSANLVSCTQACNTQCR</sequence>
<keyword evidence="3" id="KW-1185">Reference proteome</keyword>
<proteinExistence type="predicted"/>
<feature type="signal peptide" evidence="1">
    <location>
        <begin position="1"/>
        <end position="20"/>
    </location>
</feature>
<reference evidence="2 3" key="1">
    <citation type="submission" date="2016-12" db="EMBL/GenBank/DDBJ databases">
        <title>Izhakiella australiana sp. nov. of genus Izhakiella isolated from Australian desert.</title>
        <authorList>
            <person name="Ji M."/>
        </authorList>
    </citation>
    <scope>NUCLEOTIDE SEQUENCE [LARGE SCALE GENOMIC DNA]</scope>
    <source>
        <strain evidence="2 3">D4N98</strain>
    </source>
</reference>
<dbReference type="EMBL" id="MRUL01000004">
    <property type="protein sequence ID" value="OON40331.1"/>
    <property type="molecule type" value="Genomic_DNA"/>
</dbReference>
<dbReference type="RefSeq" id="WP_078002139.1">
    <property type="nucleotide sequence ID" value="NZ_MRUL01000004.1"/>
</dbReference>
<protein>
    <submittedName>
        <fullName evidence="2">Uncharacterized protein</fullName>
    </submittedName>
</protein>